<feature type="compositionally biased region" description="Basic and acidic residues" evidence="8">
    <location>
        <begin position="208"/>
        <end position="217"/>
    </location>
</feature>
<evidence type="ECO:0000256" key="8">
    <source>
        <dbReference type="SAM" id="MobiDB-lite"/>
    </source>
</evidence>
<feature type="compositionally biased region" description="Basic and acidic residues" evidence="8">
    <location>
        <begin position="186"/>
        <end position="199"/>
    </location>
</feature>
<protein>
    <recommendedName>
        <fullName evidence="14">SET and MYND domain-containing protein 4</fullName>
    </recommendedName>
</protein>
<evidence type="ECO:0000256" key="1">
    <source>
        <dbReference type="ARBA" id="ARBA00022603"/>
    </source>
</evidence>
<dbReference type="Proteomes" id="UP001642520">
    <property type="component" value="Unassembled WGS sequence"/>
</dbReference>
<dbReference type="SUPFAM" id="SSF48452">
    <property type="entry name" value="TPR-like"/>
    <property type="match status" value="1"/>
</dbReference>
<keyword evidence="5 7" id="KW-0863">Zinc-finger</keyword>
<dbReference type="Pfam" id="PF01753">
    <property type="entry name" value="zf-MYND"/>
    <property type="match status" value="1"/>
</dbReference>
<evidence type="ECO:0000256" key="2">
    <source>
        <dbReference type="ARBA" id="ARBA00022679"/>
    </source>
</evidence>
<reference evidence="12 13" key="1">
    <citation type="submission" date="2024-08" db="EMBL/GenBank/DDBJ databases">
        <authorList>
            <person name="Will J Nash"/>
            <person name="Angela Man"/>
            <person name="Seanna McTaggart"/>
            <person name="Kendall Baker"/>
            <person name="Tom Barker"/>
            <person name="Leah Catchpole"/>
            <person name="Alex Durrant"/>
            <person name="Karim Gharbi"/>
            <person name="Naomi Irish"/>
            <person name="Gemy Kaithakottil"/>
            <person name="Debby Ku"/>
            <person name="Aaliyah Providence"/>
            <person name="Felix Shaw"/>
            <person name="David Swarbreck"/>
            <person name="Chris Watkins"/>
            <person name="Ann M. McCartney"/>
            <person name="Giulio Formenti"/>
            <person name="Alice Mouton"/>
            <person name="Noel Vella"/>
            <person name="Bjorn M von Reumont"/>
            <person name="Adriana Vella"/>
            <person name="Wilfried Haerty"/>
        </authorList>
    </citation>
    <scope>NUCLEOTIDE SEQUENCE [LARGE SCALE GENOMIC DNA]</scope>
</reference>
<dbReference type="SUPFAM" id="SSF82199">
    <property type="entry name" value="SET domain"/>
    <property type="match status" value="1"/>
</dbReference>
<evidence type="ECO:0000256" key="6">
    <source>
        <dbReference type="ARBA" id="ARBA00022833"/>
    </source>
</evidence>
<dbReference type="Gene3D" id="6.10.140.2220">
    <property type="match status" value="1"/>
</dbReference>
<gene>
    <name evidence="12" type="ORF">XYLVIOL_LOCUS2097</name>
</gene>
<keyword evidence="4" id="KW-0479">Metal-binding</keyword>
<feature type="transmembrane region" description="Helical" evidence="9">
    <location>
        <begin position="603"/>
        <end position="623"/>
    </location>
</feature>
<dbReference type="InterPro" id="IPR001214">
    <property type="entry name" value="SET_dom"/>
</dbReference>
<keyword evidence="13" id="KW-1185">Reference proteome</keyword>
<feature type="domain" description="SET" evidence="10">
    <location>
        <begin position="242"/>
        <end position="528"/>
    </location>
</feature>
<dbReference type="Gene3D" id="2.170.270.10">
    <property type="entry name" value="SET domain"/>
    <property type="match status" value="1"/>
</dbReference>
<keyword evidence="3" id="KW-0949">S-adenosyl-L-methionine</keyword>
<dbReference type="PANTHER" id="PTHR46165">
    <property type="entry name" value="SET AND MYND DOMAIN-CONTAINING PROTEIN 4"/>
    <property type="match status" value="1"/>
</dbReference>
<evidence type="ECO:0000313" key="13">
    <source>
        <dbReference type="Proteomes" id="UP001642520"/>
    </source>
</evidence>
<sequence>MEIAKELVLNLKQSNVSHAGYGSQKECEVLIDHILQNMMNSQLPELIPEVKNEDDSIQYREEGNQHFVMGNDDEAIKCYTMSLAYANNNELMSYAYANRSAALYRKQMFKECLIDIDSALSFGYPEEKRNKLKERAAKAIEEIKKKLQSKMGDHIAAGTFTNMCSSDRSSDAVTVRYRNGNVKLSEDKNKNLNIDEKQDSVNSSDKVSMSDHNEKTQPRYLADEGPLQLAYGPSKEAPAASDGVNICFSEKYGRHLVATKEFKPGDVVTIEYPYVYVLYTQRYYTHCHKCLSQSYNLIPCPHCPVAQYCSEKCRKSAWEMSHEIECPIMALVGNLLNVDKDKIRMLTKIIRFVIVVTAKGKKLDELRADMKIAESNPDNRTAGFTDEGILDSTSARSALSLATNMTTRPLIGISAFACISALAAILLATQTNFFCKKYEVDQLKNITNYPEIKFCGSLMFRACVIMSSNCFSVQQEYRFLEGSGLYITHSLYNHSCAPNTFRHFEGLTMITRALEPIHPGDQLFTNYGASYAYMTKSERREKIMQDYFFECDCIACTFDWPKYKEILENHIGSINKNKDFAYLQVLNTMLLHLANYFRLNTSLYTLIQFLLINLIVLSLNLWLKTALYTNMLHINCLAAMIHKKGVNIVLSYQ</sequence>
<dbReference type="Gene3D" id="1.25.40.10">
    <property type="entry name" value="Tetratricopeptide repeat domain"/>
    <property type="match status" value="1"/>
</dbReference>
<organism evidence="12 13">
    <name type="scientific">Xylocopa violacea</name>
    <name type="common">Violet carpenter bee</name>
    <name type="synonym">Apis violacea</name>
    <dbReference type="NCBI Taxonomy" id="135666"/>
    <lineage>
        <taxon>Eukaryota</taxon>
        <taxon>Metazoa</taxon>
        <taxon>Ecdysozoa</taxon>
        <taxon>Arthropoda</taxon>
        <taxon>Hexapoda</taxon>
        <taxon>Insecta</taxon>
        <taxon>Pterygota</taxon>
        <taxon>Neoptera</taxon>
        <taxon>Endopterygota</taxon>
        <taxon>Hymenoptera</taxon>
        <taxon>Apocrita</taxon>
        <taxon>Aculeata</taxon>
        <taxon>Apoidea</taxon>
        <taxon>Anthophila</taxon>
        <taxon>Apidae</taxon>
        <taxon>Xylocopa</taxon>
        <taxon>Xylocopa</taxon>
    </lineage>
</organism>
<evidence type="ECO:0000256" key="5">
    <source>
        <dbReference type="ARBA" id="ARBA00022771"/>
    </source>
</evidence>
<dbReference type="PROSITE" id="PS50280">
    <property type="entry name" value="SET"/>
    <property type="match status" value="1"/>
</dbReference>
<evidence type="ECO:0000259" key="10">
    <source>
        <dbReference type="PROSITE" id="PS50280"/>
    </source>
</evidence>
<dbReference type="Pfam" id="PF00856">
    <property type="entry name" value="SET"/>
    <property type="match status" value="1"/>
</dbReference>
<dbReference type="PROSITE" id="PS50865">
    <property type="entry name" value="ZF_MYND_2"/>
    <property type="match status" value="1"/>
</dbReference>
<keyword evidence="2" id="KW-0808">Transferase</keyword>
<evidence type="ECO:0000256" key="3">
    <source>
        <dbReference type="ARBA" id="ARBA00022691"/>
    </source>
</evidence>
<evidence type="ECO:0000256" key="9">
    <source>
        <dbReference type="SAM" id="Phobius"/>
    </source>
</evidence>
<keyword evidence="1" id="KW-0489">Methyltransferase</keyword>
<evidence type="ECO:0008006" key="14">
    <source>
        <dbReference type="Google" id="ProtNLM"/>
    </source>
</evidence>
<feature type="region of interest" description="Disordered" evidence="8">
    <location>
        <begin position="186"/>
        <end position="218"/>
    </location>
</feature>
<dbReference type="PANTHER" id="PTHR46165:SF6">
    <property type="entry name" value="SET AND MYND DOMAIN-CONTAINING PROTEIN 4-LIKE PROTEIN"/>
    <property type="match status" value="1"/>
</dbReference>
<evidence type="ECO:0000256" key="4">
    <source>
        <dbReference type="ARBA" id="ARBA00022723"/>
    </source>
</evidence>
<keyword evidence="6" id="KW-0862">Zinc</keyword>
<proteinExistence type="predicted"/>
<dbReference type="EMBL" id="CAXAJV020001287">
    <property type="protein sequence ID" value="CAL7936340.1"/>
    <property type="molecule type" value="Genomic_DNA"/>
</dbReference>
<dbReference type="SUPFAM" id="SSF144232">
    <property type="entry name" value="HIT/MYND zinc finger-like"/>
    <property type="match status" value="1"/>
</dbReference>
<keyword evidence="9" id="KW-0812">Transmembrane</keyword>
<accession>A0ABP1N5V2</accession>
<dbReference type="InterPro" id="IPR052097">
    <property type="entry name" value="SET-MYND_domain_protein"/>
</dbReference>
<feature type="domain" description="MYND-type" evidence="11">
    <location>
        <begin position="287"/>
        <end position="326"/>
    </location>
</feature>
<keyword evidence="9" id="KW-1133">Transmembrane helix</keyword>
<name>A0ABP1N5V2_XYLVO</name>
<evidence type="ECO:0000313" key="12">
    <source>
        <dbReference type="EMBL" id="CAL7936340.1"/>
    </source>
</evidence>
<dbReference type="InterPro" id="IPR002893">
    <property type="entry name" value="Znf_MYND"/>
</dbReference>
<evidence type="ECO:0000259" key="11">
    <source>
        <dbReference type="PROSITE" id="PS50865"/>
    </source>
</evidence>
<evidence type="ECO:0000256" key="7">
    <source>
        <dbReference type="PROSITE-ProRule" id="PRU00134"/>
    </source>
</evidence>
<dbReference type="InterPro" id="IPR011990">
    <property type="entry name" value="TPR-like_helical_dom_sf"/>
</dbReference>
<dbReference type="InterPro" id="IPR046341">
    <property type="entry name" value="SET_dom_sf"/>
</dbReference>
<comment type="caution">
    <text evidence="12">The sequence shown here is derived from an EMBL/GenBank/DDBJ whole genome shotgun (WGS) entry which is preliminary data.</text>
</comment>
<keyword evidence="9" id="KW-0472">Membrane</keyword>